<comment type="similarity">
    <text evidence="2">Belongs to the CDP-alcohol phosphatidyltransferase class-I family.</text>
</comment>
<dbReference type="GO" id="GO:0016020">
    <property type="term" value="C:membrane"/>
    <property type="evidence" value="ECO:0007669"/>
    <property type="project" value="InterPro"/>
</dbReference>
<keyword evidence="1 2" id="KW-0808">Transferase</keyword>
<dbReference type="InterPro" id="IPR048254">
    <property type="entry name" value="CDP_ALCOHOL_P_TRANSF_CS"/>
</dbReference>
<dbReference type="AlphaFoldDB" id="A0A7C0VCR7"/>
<sequence>MYRDWIRRIFNPLVKSFSVFPPNFLTLLGFVIVLIGVYVLVKGYPFLAGWIILAGSIFDMIDGGVARLKGKTSRFGAFLDSTLDRYSDFFIFTGVALWSKDGILMYLALASLLGSFITSFARARGEALGVDVKVGFMQRGERVALMILGLILYKYILLYVLGFIAVMTNITAIHRIYHVWKVLKKEV</sequence>
<feature type="transmembrane region" description="Helical" evidence="3">
    <location>
        <begin position="20"/>
        <end position="41"/>
    </location>
</feature>
<dbReference type="InterPro" id="IPR000462">
    <property type="entry name" value="CDP-OH_P_trans"/>
</dbReference>
<dbReference type="Pfam" id="PF01066">
    <property type="entry name" value="CDP-OH_P_transf"/>
    <property type="match status" value="1"/>
</dbReference>
<name>A0A7C0VCR7_UNCW3</name>
<keyword evidence="3" id="KW-0812">Transmembrane</keyword>
<dbReference type="GO" id="GO:0008654">
    <property type="term" value="P:phospholipid biosynthetic process"/>
    <property type="evidence" value="ECO:0007669"/>
    <property type="project" value="InterPro"/>
</dbReference>
<evidence type="ECO:0000256" key="2">
    <source>
        <dbReference type="RuleBase" id="RU003750"/>
    </source>
</evidence>
<keyword evidence="3" id="KW-0472">Membrane</keyword>
<dbReference type="EMBL" id="DQWE01000076">
    <property type="protein sequence ID" value="HDI82498.1"/>
    <property type="molecule type" value="Genomic_DNA"/>
</dbReference>
<keyword evidence="3" id="KW-1133">Transmembrane helix</keyword>
<evidence type="ECO:0000313" key="4">
    <source>
        <dbReference type="EMBL" id="HDI82498.1"/>
    </source>
</evidence>
<proteinExistence type="inferred from homology"/>
<dbReference type="InterPro" id="IPR043130">
    <property type="entry name" value="CDP-OH_PTrfase_TM_dom"/>
</dbReference>
<dbReference type="PROSITE" id="PS00379">
    <property type="entry name" value="CDP_ALCOHOL_P_TRANSF"/>
    <property type="match status" value="1"/>
</dbReference>
<evidence type="ECO:0000256" key="3">
    <source>
        <dbReference type="SAM" id="Phobius"/>
    </source>
</evidence>
<dbReference type="Proteomes" id="UP000885847">
    <property type="component" value="Unassembled WGS sequence"/>
</dbReference>
<protein>
    <submittedName>
        <fullName evidence="4">CDP-alcohol phosphatidyltransferase family protein</fullName>
    </submittedName>
</protein>
<feature type="transmembrane region" description="Helical" evidence="3">
    <location>
        <begin position="103"/>
        <end position="123"/>
    </location>
</feature>
<evidence type="ECO:0000256" key="1">
    <source>
        <dbReference type="ARBA" id="ARBA00022679"/>
    </source>
</evidence>
<comment type="caution">
    <text evidence="4">The sequence shown here is derived from an EMBL/GenBank/DDBJ whole genome shotgun (WGS) entry which is preliminary data.</text>
</comment>
<gene>
    <name evidence="4" type="ORF">ENF18_01745</name>
</gene>
<feature type="transmembrane region" description="Helical" evidence="3">
    <location>
        <begin position="47"/>
        <end position="65"/>
    </location>
</feature>
<organism evidence="4">
    <name type="scientific">candidate division WOR-3 bacterium</name>
    <dbReference type="NCBI Taxonomy" id="2052148"/>
    <lineage>
        <taxon>Bacteria</taxon>
        <taxon>Bacteria division WOR-3</taxon>
    </lineage>
</organism>
<dbReference type="GO" id="GO:0016780">
    <property type="term" value="F:phosphotransferase activity, for other substituted phosphate groups"/>
    <property type="evidence" value="ECO:0007669"/>
    <property type="project" value="InterPro"/>
</dbReference>
<reference evidence="4" key="1">
    <citation type="journal article" date="2020" name="mSystems">
        <title>Genome- and Community-Level Interaction Insights into Carbon Utilization and Element Cycling Functions of Hydrothermarchaeota in Hydrothermal Sediment.</title>
        <authorList>
            <person name="Zhou Z."/>
            <person name="Liu Y."/>
            <person name="Xu W."/>
            <person name="Pan J."/>
            <person name="Luo Z.H."/>
            <person name="Li M."/>
        </authorList>
    </citation>
    <scope>NUCLEOTIDE SEQUENCE [LARGE SCALE GENOMIC DNA]</scope>
    <source>
        <strain evidence="4">HyVt-102</strain>
    </source>
</reference>
<dbReference type="Gene3D" id="1.20.120.1760">
    <property type="match status" value="1"/>
</dbReference>
<feature type="transmembrane region" description="Helical" evidence="3">
    <location>
        <begin position="143"/>
        <end position="166"/>
    </location>
</feature>
<accession>A0A7C0VCR7</accession>